<dbReference type="OrthoDB" id="2453696at2"/>
<dbReference type="Pfam" id="PF14098">
    <property type="entry name" value="SSPI"/>
    <property type="match status" value="1"/>
</dbReference>
<dbReference type="InterPro" id="IPR017525">
    <property type="entry name" value="SspI"/>
</dbReference>
<proteinExistence type="evidence at transcript level"/>
<dbReference type="AlphaFoldDB" id="A0A2P8HCT7"/>
<dbReference type="GO" id="GO:0030436">
    <property type="term" value="P:asexual sporulation"/>
    <property type="evidence" value="ECO:0007669"/>
    <property type="project" value="UniProtKB-UniRule"/>
</dbReference>
<dbReference type="HAMAP" id="MF_00669">
    <property type="entry name" value="SspI"/>
    <property type="match status" value="1"/>
</dbReference>
<dbReference type="GO" id="GO:0030435">
    <property type="term" value="P:sporulation resulting in formation of a cellular spore"/>
    <property type="evidence" value="ECO:0007669"/>
    <property type="project" value="UniProtKB-KW"/>
</dbReference>
<keyword evidence="1 2" id="KW-0749">Sporulation</keyword>
<name>A0A2P8HCT7_9BACI</name>
<organism evidence="3 4">
    <name type="scientific">Salsuginibacillus halophilus</name>
    <dbReference type="NCBI Taxonomy" id="517424"/>
    <lineage>
        <taxon>Bacteria</taxon>
        <taxon>Bacillati</taxon>
        <taxon>Bacillota</taxon>
        <taxon>Bacilli</taxon>
        <taxon>Bacillales</taxon>
        <taxon>Bacillaceae</taxon>
        <taxon>Salsuginibacillus</taxon>
    </lineage>
</organism>
<evidence type="ECO:0000313" key="4">
    <source>
        <dbReference type="Proteomes" id="UP000242310"/>
    </source>
</evidence>
<dbReference type="Proteomes" id="UP000242310">
    <property type="component" value="Unassembled WGS sequence"/>
</dbReference>
<evidence type="ECO:0000313" key="3">
    <source>
        <dbReference type="EMBL" id="PSL44045.1"/>
    </source>
</evidence>
<accession>A0A2P8HCT7</accession>
<gene>
    <name evidence="2" type="primary">sspI</name>
    <name evidence="3" type="ORF">B0H94_109105</name>
</gene>
<evidence type="ECO:0000256" key="1">
    <source>
        <dbReference type="ARBA" id="ARBA00022969"/>
    </source>
</evidence>
<dbReference type="RefSeq" id="WP_106589148.1">
    <property type="nucleotide sequence ID" value="NZ_PYAV01000009.1"/>
</dbReference>
<comment type="caution">
    <text evidence="3">The sequence shown here is derived from an EMBL/GenBank/DDBJ whole genome shotgun (WGS) entry which is preliminary data.</text>
</comment>
<protein>
    <recommendedName>
        <fullName evidence="2">Small, acid-soluble spore protein I</fullName>
        <shortName evidence="2">SASP I</shortName>
    </recommendedName>
</protein>
<evidence type="ECO:0000256" key="2">
    <source>
        <dbReference type="HAMAP-Rule" id="MF_00669"/>
    </source>
</evidence>
<comment type="induction">
    <text evidence="2">Expressed only in the forespore compartment of sporulating cells.</text>
</comment>
<dbReference type="NCBIfam" id="TIGR03092">
    <property type="entry name" value="SASP_sspI"/>
    <property type="match status" value="1"/>
</dbReference>
<comment type="similarity">
    <text evidence="2">Belongs to the SspI family.</text>
</comment>
<keyword evidence="4" id="KW-1185">Reference proteome</keyword>
<comment type="subcellular location">
    <subcellularLocation>
        <location evidence="2">Spore core</location>
    </subcellularLocation>
</comment>
<reference evidence="3 4" key="1">
    <citation type="submission" date="2018-03" db="EMBL/GenBank/DDBJ databases">
        <title>Genomic Encyclopedia of Type Strains, Phase III (KMG-III): the genomes of soil and plant-associated and newly described type strains.</title>
        <authorList>
            <person name="Whitman W."/>
        </authorList>
    </citation>
    <scope>NUCLEOTIDE SEQUENCE [LARGE SCALE GENOMIC DNA]</scope>
    <source>
        <strain evidence="3 4">CGMCC 1.07653</strain>
    </source>
</reference>
<sequence>MSINLRQAVMSNISGSSKEDMEATIQDALTKGEEKMLPGLGVLFEMFWKQADEDEKDEMVKTLSKEAQNV</sequence>
<dbReference type="EMBL" id="PYAV01000009">
    <property type="protein sequence ID" value="PSL44045.1"/>
    <property type="molecule type" value="Genomic_DNA"/>
</dbReference>